<reference evidence="2" key="1">
    <citation type="journal article" date="2019" name="bioRxiv">
        <title>The Genome of the Zebra Mussel, Dreissena polymorpha: A Resource for Invasive Species Research.</title>
        <authorList>
            <person name="McCartney M.A."/>
            <person name="Auch B."/>
            <person name="Kono T."/>
            <person name="Mallez S."/>
            <person name="Zhang Y."/>
            <person name="Obille A."/>
            <person name="Becker A."/>
            <person name="Abrahante J.E."/>
            <person name="Garbe J."/>
            <person name="Badalamenti J.P."/>
            <person name="Herman A."/>
            <person name="Mangelson H."/>
            <person name="Liachko I."/>
            <person name="Sullivan S."/>
            <person name="Sone E.D."/>
            <person name="Koren S."/>
            <person name="Silverstein K.A.T."/>
            <person name="Beckman K.B."/>
            <person name="Gohl D.M."/>
        </authorList>
    </citation>
    <scope>NUCLEOTIDE SEQUENCE</scope>
    <source>
        <strain evidence="2">Duluth1</strain>
        <tissue evidence="2">Whole animal</tissue>
    </source>
</reference>
<dbReference type="InterPro" id="IPR053219">
    <property type="entry name" value="GPCR_Dmsr-1"/>
</dbReference>
<organism evidence="2 3">
    <name type="scientific">Dreissena polymorpha</name>
    <name type="common">Zebra mussel</name>
    <name type="synonym">Mytilus polymorpha</name>
    <dbReference type="NCBI Taxonomy" id="45954"/>
    <lineage>
        <taxon>Eukaryota</taxon>
        <taxon>Metazoa</taxon>
        <taxon>Spiralia</taxon>
        <taxon>Lophotrochozoa</taxon>
        <taxon>Mollusca</taxon>
        <taxon>Bivalvia</taxon>
        <taxon>Autobranchia</taxon>
        <taxon>Heteroconchia</taxon>
        <taxon>Euheterodonta</taxon>
        <taxon>Imparidentia</taxon>
        <taxon>Neoheterodontei</taxon>
        <taxon>Myida</taxon>
        <taxon>Dreissenoidea</taxon>
        <taxon>Dreissenidae</taxon>
        <taxon>Dreissena</taxon>
    </lineage>
</organism>
<evidence type="ECO:0000256" key="1">
    <source>
        <dbReference type="SAM" id="Phobius"/>
    </source>
</evidence>
<dbReference type="AlphaFoldDB" id="A0A9D4H6H4"/>
<name>A0A9D4H6H4_DREPO</name>
<dbReference type="Pfam" id="PF10324">
    <property type="entry name" value="7TM_GPCR_Srw"/>
    <property type="match status" value="1"/>
</dbReference>
<dbReference type="GO" id="GO:0005886">
    <property type="term" value="C:plasma membrane"/>
    <property type="evidence" value="ECO:0007669"/>
    <property type="project" value="TreeGrafter"/>
</dbReference>
<keyword evidence="1" id="KW-0472">Membrane</keyword>
<dbReference type="Gene3D" id="1.20.1070.10">
    <property type="entry name" value="Rhodopsin 7-helix transmembrane proteins"/>
    <property type="match status" value="1"/>
</dbReference>
<keyword evidence="1" id="KW-1133">Transmembrane helix</keyword>
<accession>A0A9D4H6H4</accession>
<sequence length="129" mass="15067">MATPVNQILTWLAVSDILTMVSYIPFALHFYCQFPNRGDQLQERNSHAWMSFLLFHINITSTTHTISIWMCVTLAIIRYIHITNPTKTNGLRIKKDPTNQDRNYNSLHFICNCSDSKLPQQRTSRDPKR</sequence>
<dbReference type="SUPFAM" id="SSF81321">
    <property type="entry name" value="Family A G protein-coupled receptor-like"/>
    <property type="match status" value="1"/>
</dbReference>
<reference evidence="2" key="2">
    <citation type="submission" date="2020-11" db="EMBL/GenBank/DDBJ databases">
        <authorList>
            <person name="McCartney M.A."/>
            <person name="Auch B."/>
            <person name="Kono T."/>
            <person name="Mallez S."/>
            <person name="Becker A."/>
            <person name="Gohl D.M."/>
            <person name="Silverstein K.A.T."/>
            <person name="Koren S."/>
            <person name="Bechman K.B."/>
            <person name="Herman A."/>
            <person name="Abrahante J.E."/>
            <person name="Garbe J."/>
        </authorList>
    </citation>
    <scope>NUCLEOTIDE SEQUENCE</scope>
    <source>
        <strain evidence="2">Duluth1</strain>
        <tissue evidence="2">Whole animal</tissue>
    </source>
</reference>
<protein>
    <recommendedName>
        <fullName evidence="4">G-protein coupled receptors family 1 profile domain-containing protein</fullName>
    </recommendedName>
</protein>
<dbReference type="PANTHER" id="PTHR46273">
    <property type="entry name" value="MYOSUPPRESSIN RECEPTOR 1, ISOFORM B-RELATED"/>
    <property type="match status" value="1"/>
</dbReference>
<keyword evidence="3" id="KW-1185">Reference proteome</keyword>
<dbReference type="Proteomes" id="UP000828390">
    <property type="component" value="Unassembled WGS sequence"/>
</dbReference>
<evidence type="ECO:0000313" key="2">
    <source>
        <dbReference type="EMBL" id="KAH3828420.1"/>
    </source>
</evidence>
<comment type="caution">
    <text evidence="2">The sequence shown here is derived from an EMBL/GenBank/DDBJ whole genome shotgun (WGS) entry which is preliminary data.</text>
</comment>
<dbReference type="InterPro" id="IPR019427">
    <property type="entry name" value="7TM_GPCR_serpentine_rcpt_Srw"/>
</dbReference>
<evidence type="ECO:0008006" key="4">
    <source>
        <dbReference type="Google" id="ProtNLM"/>
    </source>
</evidence>
<feature type="transmembrane region" description="Helical" evidence="1">
    <location>
        <begin position="53"/>
        <end position="77"/>
    </location>
</feature>
<evidence type="ECO:0000313" key="3">
    <source>
        <dbReference type="Proteomes" id="UP000828390"/>
    </source>
</evidence>
<feature type="transmembrane region" description="Helical" evidence="1">
    <location>
        <begin position="12"/>
        <end position="32"/>
    </location>
</feature>
<keyword evidence="1" id="KW-0812">Transmembrane</keyword>
<dbReference type="GO" id="GO:0008528">
    <property type="term" value="F:G protein-coupled peptide receptor activity"/>
    <property type="evidence" value="ECO:0007669"/>
    <property type="project" value="InterPro"/>
</dbReference>
<proteinExistence type="predicted"/>
<gene>
    <name evidence="2" type="ORF">DPMN_130380</name>
</gene>
<dbReference type="EMBL" id="JAIWYP010000005">
    <property type="protein sequence ID" value="KAH3828420.1"/>
    <property type="molecule type" value="Genomic_DNA"/>
</dbReference>
<dbReference type="PANTHER" id="PTHR46273:SF4">
    <property type="entry name" value="AT19640P"/>
    <property type="match status" value="1"/>
</dbReference>